<proteinExistence type="predicted"/>
<accession>A0ABQ1WAY8</accession>
<protein>
    <submittedName>
        <fullName evidence="1">Uncharacterized protein</fullName>
    </submittedName>
</protein>
<keyword evidence="2" id="KW-1185">Reference proteome</keyword>
<reference evidence="2" key="1">
    <citation type="journal article" date="2019" name="Int. J. Syst. Evol. Microbiol.">
        <title>The Global Catalogue of Microorganisms (GCM) 10K type strain sequencing project: providing services to taxonomists for standard genome sequencing and annotation.</title>
        <authorList>
            <consortium name="The Broad Institute Genomics Platform"/>
            <consortium name="The Broad Institute Genome Sequencing Center for Infectious Disease"/>
            <person name="Wu L."/>
            <person name="Ma J."/>
        </authorList>
    </citation>
    <scope>NUCLEOTIDE SEQUENCE [LARGE SCALE GENOMIC DNA]</scope>
    <source>
        <strain evidence="2">CGMCC 1.15422</strain>
    </source>
</reference>
<organism evidence="1 2">
    <name type="scientific">Christiangramia forsetii</name>
    <dbReference type="NCBI Taxonomy" id="411153"/>
    <lineage>
        <taxon>Bacteria</taxon>
        <taxon>Pseudomonadati</taxon>
        <taxon>Bacteroidota</taxon>
        <taxon>Flavobacteriia</taxon>
        <taxon>Flavobacteriales</taxon>
        <taxon>Flavobacteriaceae</taxon>
        <taxon>Christiangramia</taxon>
    </lineage>
</organism>
<evidence type="ECO:0000313" key="1">
    <source>
        <dbReference type="EMBL" id="GGG24034.1"/>
    </source>
</evidence>
<sequence>MRPSKLNKTQKEFIWDNHKISTLYLGRLFQVSPDTIRRCKKEKGLQDKRYISTPESISRRNKSKIEDPEINTKPTLYEWLDSQGIKNVSQGIRFFGSGRTMRKKFESEIND</sequence>
<comment type="caution">
    <text evidence="1">The sequence shown here is derived from an EMBL/GenBank/DDBJ whole genome shotgun (WGS) entry which is preliminary data.</text>
</comment>
<gene>
    <name evidence="1" type="ORF">GCM10011532_04070</name>
</gene>
<name>A0ABQ1WAY8_9FLAO</name>
<dbReference type="Proteomes" id="UP000605733">
    <property type="component" value="Unassembled WGS sequence"/>
</dbReference>
<dbReference type="EMBL" id="BMIX01000001">
    <property type="protein sequence ID" value="GGG24034.1"/>
    <property type="molecule type" value="Genomic_DNA"/>
</dbReference>
<evidence type="ECO:0000313" key="2">
    <source>
        <dbReference type="Proteomes" id="UP000605733"/>
    </source>
</evidence>
<dbReference type="RefSeq" id="WP_011710331.1">
    <property type="nucleotide sequence ID" value="NZ_BMIX01000001.1"/>
</dbReference>